<dbReference type="InterPro" id="IPR011701">
    <property type="entry name" value="MFS"/>
</dbReference>
<evidence type="ECO:0000259" key="7">
    <source>
        <dbReference type="PROSITE" id="PS50850"/>
    </source>
</evidence>
<comment type="subcellular location">
    <subcellularLocation>
        <location evidence="1">Cell membrane</location>
        <topology evidence="1">Multi-pass membrane protein</topology>
    </subcellularLocation>
</comment>
<dbReference type="EMBL" id="QOKV01000020">
    <property type="protein sequence ID" value="KAA0680186.1"/>
    <property type="molecule type" value="Genomic_DNA"/>
</dbReference>
<evidence type="ECO:0000313" key="9">
    <source>
        <dbReference type="Proteomes" id="UP000476837"/>
    </source>
</evidence>
<evidence type="ECO:0000256" key="5">
    <source>
        <dbReference type="ARBA" id="ARBA00023136"/>
    </source>
</evidence>
<keyword evidence="3 6" id="KW-0812">Transmembrane</keyword>
<organism evidence="8 9">
    <name type="scientific">Azospirillum brasilense</name>
    <dbReference type="NCBI Taxonomy" id="192"/>
    <lineage>
        <taxon>Bacteria</taxon>
        <taxon>Pseudomonadati</taxon>
        <taxon>Pseudomonadota</taxon>
        <taxon>Alphaproteobacteria</taxon>
        <taxon>Rhodospirillales</taxon>
        <taxon>Azospirillaceae</taxon>
        <taxon>Azospirillum</taxon>
    </lineage>
</organism>
<dbReference type="InterPro" id="IPR020846">
    <property type="entry name" value="MFS_dom"/>
</dbReference>
<keyword evidence="5 6" id="KW-0472">Membrane</keyword>
<name>A0A6L3AUR2_AZOBR</name>
<evidence type="ECO:0000256" key="4">
    <source>
        <dbReference type="ARBA" id="ARBA00022989"/>
    </source>
</evidence>
<accession>A0A6L3AUR2</accession>
<dbReference type="Pfam" id="PF07690">
    <property type="entry name" value="MFS_1"/>
    <property type="match status" value="1"/>
</dbReference>
<dbReference type="SUPFAM" id="SSF103473">
    <property type="entry name" value="MFS general substrate transporter"/>
    <property type="match status" value="1"/>
</dbReference>
<evidence type="ECO:0000256" key="1">
    <source>
        <dbReference type="ARBA" id="ARBA00004651"/>
    </source>
</evidence>
<reference evidence="8 9" key="1">
    <citation type="submission" date="2018-07" db="EMBL/GenBank/DDBJ databases">
        <title>Genome sequence of Roseomonas fauriae ATCC 49958.</title>
        <authorList>
            <person name="Sant'Anna F.H."/>
            <person name="Baldani J.I."/>
            <person name="Zilli J.E."/>
            <person name="Reis V.M."/>
            <person name="Hartmann A."/>
            <person name="Cruz L."/>
            <person name="de Souza E.M."/>
            <person name="de Oliveira Pedrosa F."/>
            <person name="Passaglia L.M.P."/>
        </authorList>
    </citation>
    <scope>NUCLEOTIDE SEQUENCE [LARGE SCALE GENOMIC DNA]</scope>
    <source>
        <strain evidence="8 9">ATCC 49958</strain>
    </source>
</reference>
<feature type="transmembrane region" description="Helical" evidence="6">
    <location>
        <begin position="330"/>
        <end position="351"/>
    </location>
</feature>
<feature type="transmembrane region" description="Helical" evidence="6">
    <location>
        <begin position="128"/>
        <end position="150"/>
    </location>
</feature>
<protein>
    <submittedName>
        <fullName evidence="8">MFS transporter</fullName>
    </submittedName>
</protein>
<evidence type="ECO:0000256" key="3">
    <source>
        <dbReference type="ARBA" id="ARBA00022692"/>
    </source>
</evidence>
<dbReference type="PANTHER" id="PTHR43124">
    <property type="entry name" value="PURINE EFFLUX PUMP PBUE"/>
    <property type="match status" value="1"/>
</dbReference>
<comment type="caution">
    <text evidence="8">The sequence shown here is derived from an EMBL/GenBank/DDBJ whole genome shotgun (WGS) entry which is preliminary data.</text>
</comment>
<dbReference type="InterPro" id="IPR036259">
    <property type="entry name" value="MFS_trans_sf"/>
</dbReference>
<dbReference type="GO" id="GO:0005886">
    <property type="term" value="C:plasma membrane"/>
    <property type="evidence" value="ECO:0007669"/>
    <property type="project" value="UniProtKB-SubCell"/>
</dbReference>
<dbReference type="CDD" id="cd17324">
    <property type="entry name" value="MFS_NepI_like"/>
    <property type="match status" value="1"/>
</dbReference>
<dbReference type="RefSeq" id="WP_149167147.1">
    <property type="nucleotide sequence ID" value="NZ_QOKV01000020.1"/>
</dbReference>
<feature type="transmembrane region" description="Helical" evidence="6">
    <location>
        <begin position="267"/>
        <end position="287"/>
    </location>
</feature>
<feature type="transmembrane region" description="Helical" evidence="6">
    <location>
        <begin position="70"/>
        <end position="92"/>
    </location>
</feature>
<gene>
    <name evidence="8" type="ORF">DS837_24550</name>
</gene>
<proteinExistence type="predicted"/>
<dbReference type="InterPro" id="IPR050189">
    <property type="entry name" value="MFS_Efflux_Transporters"/>
</dbReference>
<feature type="transmembrane region" description="Helical" evidence="6">
    <location>
        <begin position="293"/>
        <end position="310"/>
    </location>
</feature>
<keyword evidence="4 6" id="KW-1133">Transmembrane helix</keyword>
<feature type="transmembrane region" description="Helical" evidence="6">
    <location>
        <begin position="199"/>
        <end position="227"/>
    </location>
</feature>
<keyword evidence="2" id="KW-1003">Cell membrane</keyword>
<evidence type="ECO:0000313" key="8">
    <source>
        <dbReference type="EMBL" id="KAA0680186.1"/>
    </source>
</evidence>
<evidence type="ECO:0000256" key="6">
    <source>
        <dbReference type="SAM" id="Phobius"/>
    </source>
</evidence>
<dbReference type="PROSITE" id="PS50850">
    <property type="entry name" value="MFS"/>
    <property type="match status" value="1"/>
</dbReference>
<dbReference type="Proteomes" id="UP000476837">
    <property type="component" value="Unassembled WGS sequence"/>
</dbReference>
<evidence type="ECO:0000256" key="2">
    <source>
        <dbReference type="ARBA" id="ARBA00022475"/>
    </source>
</evidence>
<dbReference type="GO" id="GO:0022857">
    <property type="term" value="F:transmembrane transporter activity"/>
    <property type="evidence" value="ECO:0007669"/>
    <property type="project" value="InterPro"/>
</dbReference>
<feature type="transmembrane region" description="Helical" evidence="6">
    <location>
        <begin position="98"/>
        <end position="116"/>
    </location>
</feature>
<sequence>MRLLILMLGLAGFASAFSLRTTDPMLTVIASDLGIGVAEAALLSSAYTLPYAAMQLILGPVGDAIGKTRLIRLSLVVLTIGVALSAVAPGYYTVLASRVLAGAFAGGIIPAAMALIGDRVVYTERQFAISRFLLAVILGQMSGSAVAGALSEVAGWRTVFALAALVTGLIALTAALLLKGEREERHRLSITDARARYASVLANPVSVWVFATVAAEGLLIFGVFPFVAPMLARHGAEGAFEAGVTLAAFAIGGVVYSFIVRRLLGTLGQWGMMGAGGLVAGGAYLAMLAPVPWPVVSLLFLVAGFGFYMLHNTMQTQATELSATARGSALALFASSFFLGQGVGPVVYGAVADQVGLPALFLFGGVLTMLLGFGAVRLIRRRPA</sequence>
<dbReference type="AlphaFoldDB" id="A0A6L3AUR2"/>
<dbReference type="PANTHER" id="PTHR43124:SF3">
    <property type="entry name" value="CHLORAMPHENICOL EFFLUX PUMP RV0191"/>
    <property type="match status" value="1"/>
</dbReference>
<feature type="transmembrane region" description="Helical" evidence="6">
    <location>
        <begin position="239"/>
        <end position="260"/>
    </location>
</feature>
<feature type="domain" description="Major facilitator superfamily (MFS) profile" evidence="7">
    <location>
        <begin position="4"/>
        <end position="383"/>
    </location>
</feature>
<feature type="transmembrane region" description="Helical" evidence="6">
    <location>
        <begin position="156"/>
        <end position="178"/>
    </location>
</feature>
<dbReference type="Gene3D" id="1.20.1250.20">
    <property type="entry name" value="MFS general substrate transporter like domains"/>
    <property type="match status" value="1"/>
</dbReference>
<feature type="transmembrane region" description="Helical" evidence="6">
    <location>
        <begin position="357"/>
        <end position="379"/>
    </location>
</feature>